<feature type="compositionally biased region" description="Basic and acidic residues" evidence="1">
    <location>
        <begin position="1061"/>
        <end position="1100"/>
    </location>
</feature>
<feature type="compositionally biased region" description="Basic and acidic residues" evidence="1">
    <location>
        <begin position="1394"/>
        <end position="1408"/>
    </location>
</feature>
<name>A0A0G4I9B3_9ALVE</name>
<feature type="region of interest" description="Disordered" evidence="1">
    <location>
        <begin position="1305"/>
        <end position="1743"/>
    </location>
</feature>
<organism evidence="2">
    <name type="scientific">Chromera velia CCMP2878</name>
    <dbReference type="NCBI Taxonomy" id="1169474"/>
    <lineage>
        <taxon>Eukaryota</taxon>
        <taxon>Sar</taxon>
        <taxon>Alveolata</taxon>
        <taxon>Colpodellida</taxon>
        <taxon>Chromeraceae</taxon>
        <taxon>Chromera</taxon>
    </lineage>
</organism>
<accession>A0A0G4I9B3</accession>
<gene>
    <name evidence="2" type="ORF">Cvel_12098</name>
</gene>
<feature type="compositionally biased region" description="Basic and acidic residues" evidence="1">
    <location>
        <begin position="776"/>
        <end position="796"/>
    </location>
</feature>
<protein>
    <submittedName>
        <fullName evidence="2">Uncharacterized protein</fullName>
    </submittedName>
</protein>
<dbReference type="EMBL" id="CDMZ01005709">
    <property type="protein sequence ID" value="CEM53591.1"/>
    <property type="molecule type" value="Genomic_DNA"/>
</dbReference>
<feature type="region of interest" description="Disordered" evidence="1">
    <location>
        <begin position="596"/>
        <end position="796"/>
    </location>
</feature>
<feature type="compositionally biased region" description="Low complexity" evidence="1">
    <location>
        <begin position="1697"/>
        <end position="1706"/>
    </location>
</feature>
<feature type="compositionally biased region" description="Basic and acidic residues" evidence="1">
    <location>
        <begin position="1110"/>
        <end position="1142"/>
    </location>
</feature>
<feature type="region of interest" description="Disordered" evidence="1">
    <location>
        <begin position="449"/>
        <end position="582"/>
    </location>
</feature>
<evidence type="ECO:0000313" key="2">
    <source>
        <dbReference type="EMBL" id="CEM53591.1"/>
    </source>
</evidence>
<feature type="compositionally biased region" description="Gly residues" evidence="1">
    <location>
        <begin position="510"/>
        <end position="532"/>
    </location>
</feature>
<reference evidence="2" key="1">
    <citation type="submission" date="2014-11" db="EMBL/GenBank/DDBJ databases">
        <authorList>
            <person name="Otto D Thomas"/>
            <person name="Naeem Raeece"/>
        </authorList>
    </citation>
    <scope>NUCLEOTIDE SEQUENCE</scope>
</reference>
<feature type="compositionally biased region" description="Basic and acidic residues" evidence="1">
    <location>
        <begin position="1445"/>
        <end position="1508"/>
    </location>
</feature>
<feature type="compositionally biased region" description="Polar residues" evidence="1">
    <location>
        <begin position="1566"/>
        <end position="1581"/>
    </location>
</feature>
<dbReference type="VEuPathDB" id="CryptoDB:Cvel_12098"/>
<feature type="compositionally biased region" description="Basic and acidic residues" evidence="1">
    <location>
        <begin position="1322"/>
        <end position="1358"/>
    </location>
</feature>
<sequence length="1743" mass="188953">MTDKTEGWTCVLPQVGSKYLTTAAQEICWDLQTCPIPVGEFEEASWKTVPEKLLKIFKMDSKEPKKAYIIYDSFSEEVDAALLRRQVKVAKQAGWTVLDATSPDREVQRLMAGARKDLPGRLVVITSNPSCLEGMESHRVSLLYGTEDALPDLMAQTNLEPCNFLTFLRCGICLPSPFSLQGETEPKKPPKPGLYVFCSSAGIVTKQVLEISVSKKCKELRMESNDAFISGSANLISPHIGHVLFGSAEGRTRFLTEACDEGAFPIASIGGTSLTADAFEDISTDLLSRPPPPSPTPPVEPETVGGRRAAETESPAPPVVPAASPTDNETAQAMGQAQRLAEVLFDCTPSPVSVGVGGEGGTRAHPIGVGAFSDDPSADALKQEQGGVQVVIEKEGEGGLSEKPTDTAEEGGGVSGARTTPQPFKFSANSAPFSPSGMLDVTARALLQQQAGGMEREKSEDLAGGGGISSSSSSGYRRPFALTDPIEGEAGTVHGGGRDTEDDETWSIPGTGGGGAGGGMGSSPGTGPGGGLLFLEGGEEGGAGGGRFGSSESSGPWENGQTRQGPAEPLNPNVKQNAKEAAALDGWDSLARATAAFASSRSMPHSPAGAMQGQISLGQSGRVGALTGVTLRGEGGEKEKDSGTLSRSQNRRLPESSMAGGGPLATASAPISPSHRRPRETFSWSHNDNQKEKEAQGENDGENDAEGANARVWSVLRAAANRGQPESQSGSAWRDGRDGEMEVGMDGRRRRQSSMREERERDGWGDGEQENAGGRHGREREGKGERDKRAAVQRETKLKAEDSDWKLWEGRDVRIGEVVYWKNSEGFGGIKDIGPADVSGPRWRGLVSGELEGQTFFAYATTIAVPGDRRRNMLEASRSVGWPPEKFRVLEGCWGVKYPWPYKPFLEQTEKVEFFVRDPAERVNEDRLECGGVRPVQGSKLQYEVLREEWHREFGSASFTVAAAPSNDHPAAGGLGGRVTRQSSEAKQGRGHGGFGTSKSNSGILKTAESKEGEQFEQAPPAAEFGGRGVAVRGGGKVRGGKGDRGGRGGGYAEEEDWGWLDERDRRDAVRERERERPPSAREAPGEFRDRERERGESYGRDPMGMSGWMDERDIDRERERNRDRDRERGYWEDERETERLLPRVRPASASSGQAPRGDRGGNLWEEWGGGAIERPRVGPTSSLSRVEKDRDRERDADRVVWKSGRVIFWDESLGEGEIVEEFGPQEFGDRFAVLAKNIVVAPPRAPPSNAHRRGISVFIGYKGAEFFAEDAPWLVNREPVEFQTGGTLQGKVYAKAVRGRRERPLAYEREMQRQGLVGGAEGERGGPRQQFKKERERGDRDRERDLALRENYRDRPWRGWGPGGEEEFGPDRERAGRGPRDRERGEYGPYGDLEGHPRERDRERDQYGDPFDLALGPPRSAISASASARGRDREYEEEGLYYDKGTRKQEARDRERDAYERLWDRERERGDYGYSAEREGRRGGGGEYGGRGERVRETRSSRARLEEGPAGWGEMEGEEGGRPDRERGPGRGRGRPTGSLSSVGPMHRERDHPGSASISPPKRPNSGSATLPASRISGSVRNGARGFGEGKEKERERTAERAEETPDWRAEFVEDASASERPDMREGQLGDADKDSSSRDPSNRKTPTGNQKPPSRGRMGVPLRDTHRWAPKVPLSSGPSSPARVAPQAGSGTGTGSTNESASAAGSGGAGPTSTDVPTEDKGAREKKQQQSPSTGTGGEGE</sequence>
<feature type="compositionally biased region" description="Pro residues" evidence="1">
    <location>
        <begin position="289"/>
        <end position="300"/>
    </location>
</feature>
<feature type="compositionally biased region" description="Polar residues" evidence="1">
    <location>
        <begin position="1645"/>
        <end position="1654"/>
    </location>
</feature>
<feature type="compositionally biased region" description="Basic and acidic residues" evidence="1">
    <location>
        <begin position="1520"/>
        <end position="1530"/>
    </location>
</feature>
<feature type="compositionally biased region" description="Low complexity" evidence="1">
    <location>
        <begin position="1420"/>
        <end position="1429"/>
    </location>
</feature>
<feature type="region of interest" description="Disordered" evidence="1">
    <location>
        <begin position="968"/>
        <end position="1196"/>
    </location>
</feature>
<feature type="compositionally biased region" description="Basic and acidic residues" evidence="1">
    <location>
        <begin position="1720"/>
        <end position="1730"/>
    </location>
</feature>
<feature type="compositionally biased region" description="Gly residues" evidence="1">
    <location>
        <begin position="1026"/>
        <end position="1038"/>
    </location>
</feature>
<proteinExistence type="predicted"/>
<feature type="compositionally biased region" description="Basic and acidic residues" evidence="1">
    <location>
        <begin position="1370"/>
        <end position="1387"/>
    </location>
</feature>
<feature type="compositionally biased region" description="Basic and acidic residues" evidence="1">
    <location>
        <begin position="1589"/>
        <end position="1644"/>
    </location>
</feature>
<feature type="compositionally biased region" description="Basic and acidic residues" evidence="1">
    <location>
        <begin position="1186"/>
        <end position="1196"/>
    </location>
</feature>
<feature type="compositionally biased region" description="Basic and acidic residues" evidence="1">
    <location>
        <begin position="754"/>
        <end position="764"/>
    </location>
</feature>
<feature type="region of interest" description="Disordered" evidence="1">
    <location>
        <begin position="284"/>
        <end position="327"/>
    </location>
</feature>
<evidence type="ECO:0000256" key="1">
    <source>
        <dbReference type="SAM" id="MobiDB-lite"/>
    </source>
</evidence>
<feature type="region of interest" description="Disordered" evidence="1">
    <location>
        <begin position="396"/>
        <end position="424"/>
    </location>
</feature>